<evidence type="ECO:0000256" key="1">
    <source>
        <dbReference type="SAM" id="MobiDB-lite"/>
    </source>
</evidence>
<dbReference type="Proteomes" id="UP000807115">
    <property type="component" value="Chromosome 10"/>
</dbReference>
<dbReference type="EMBL" id="CM027689">
    <property type="protein sequence ID" value="KAG0515520.1"/>
    <property type="molecule type" value="Genomic_DNA"/>
</dbReference>
<proteinExistence type="predicted"/>
<evidence type="ECO:0000313" key="2">
    <source>
        <dbReference type="EMBL" id="KAG0515520.1"/>
    </source>
</evidence>
<dbReference type="AlphaFoldDB" id="A0A921Q7I5"/>
<protein>
    <submittedName>
        <fullName evidence="2">Uncharacterized protein</fullName>
    </submittedName>
</protein>
<feature type="region of interest" description="Disordered" evidence="1">
    <location>
        <begin position="116"/>
        <end position="150"/>
    </location>
</feature>
<gene>
    <name evidence="2" type="ORF">BDA96_10G285900</name>
</gene>
<reference evidence="2" key="1">
    <citation type="journal article" date="2019" name="BMC Genomics">
        <title>A new reference genome for Sorghum bicolor reveals high levels of sequence similarity between sweet and grain genotypes: implications for the genetics of sugar metabolism.</title>
        <authorList>
            <person name="Cooper E.A."/>
            <person name="Brenton Z.W."/>
            <person name="Flinn B.S."/>
            <person name="Jenkins J."/>
            <person name="Shu S."/>
            <person name="Flowers D."/>
            <person name="Luo F."/>
            <person name="Wang Y."/>
            <person name="Xia P."/>
            <person name="Barry K."/>
            <person name="Daum C."/>
            <person name="Lipzen A."/>
            <person name="Yoshinaga Y."/>
            <person name="Schmutz J."/>
            <person name="Saski C."/>
            <person name="Vermerris W."/>
            <person name="Kresovich S."/>
        </authorList>
    </citation>
    <scope>NUCLEOTIDE SEQUENCE</scope>
</reference>
<accession>A0A921Q7I5</accession>
<organism evidence="2 3">
    <name type="scientific">Sorghum bicolor</name>
    <name type="common">Sorghum</name>
    <name type="synonym">Sorghum vulgare</name>
    <dbReference type="NCBI Taxonomy" id="4558"/>
    <lineage>
        <taxon>Eukaryota</taxon>
        <taxon>Viridiplantae</taxon>
        <taxon>Streptophyta</taxon>
        <taxon>Embryophyta</taxon>
        <taxon>Tracheophyta</taxon>
        <taxon>Spermatophyta</taxon>
        <taxon>Magnoliopsida</taxon>
        <taxon>Liliopsida</taxon>
        <taxon>Poales</taxon>
        <taxon>Poaceae</taxon>
        <taxon>PACMAD clade</taxon>
        <taxon>Panicoideae</taxon>
        <taxon>Andropogonodae</taxon>
        <taxon>Andropogoneae</taxon>
        <taxon>Sorghinae</taxon>
        <taxon>Sorghum</taxon>
    </lineage>
</organism>
<feature type="region of interest" description="Disordered" evidence="1">
    <location>
        <begin position="1"/>
        <end position="21"/>
    </location>
</feature>
<reference evidence="2" key="2">
    <citation type="submission" date="2020-10" db="EMBL/GenBank/DDBJ databases">
        <authorList>
            <person name="Cooper E.A."/>
            <person name="Brenton Z.W."/>
            <person name="Flinn B.S."/>
            <person name="Jenkins J."/>
            <person name="Shu S."/>
            <person name="Flowers D."/>
            <person name="Luo F."/>
            <person name="Wang Y."/>
            <person name="Xia P."/>
            <person name="Barry K."/>
            <person name="Daum C."/>
            <person name="Lipzen A."/>
            <person name="Yoshinaga Y."/>
            <person name="Schmutz J."/>
            <person name="Saski C."/>
            <person name="Vermerris W."/>
            <person name="Kresovich S."/>
        </authorList>
    </citation>
    <scope>NUCLEOTIDE SEQUENCE</scope>
</reference>
<sequence length="150" mass="15944">MGISAAGSHPTPPNTAVASTSQAGGVRACVRGCVRATLVVFLLSRSMWRRRPGDPCCTACSGEASVQAAEKMEGHATQRTGGDGWMEAGRRRRFRSIHRCLSRACVVGRVHHHDDDDDGGEFNSAHAISGETDGSAGRSQDPPRRSCLDL</sequence>
<feature type="compositionally biased region" description="Basic and acidic residues" evidence="1">
    <location>
        <begin position="141"/>
        <end position="150"/>
    </location>
</feature>
<name>A0A921Q7I5_SORBI</name>
<evidence type="ECO:0000313" key="3">
    <source>
        <dbReference type="Proteomes" id="UP000807115"/>
    </source>
</evidence>
<comment type="caution">
    <text evidence="2">The sequence shown here is derived from an EMBL/GenBank/DDBJ whole genome shotgun (WGS) entry which is preliminary data.</text>
</comment>